<proteinExistence type="inferred from homology"/>
<keyword evidence="15" id="KW-1185">Reference proteome</keyword>
<name>A0A8J3E2K7_9PROT</name>
<keyword evidence="10" id="KW-0482">Metalloprotease</keyword>
<dbReference type="GO" id="GO:0016020">
    <property type="term" value="C:membrane"/>
    <property type="evidence" value="ECO:0007669"/>
    <property type="project" value="UniProtKB-SubCell"/>
</dbReference>
<reference evidence="14" key="1">
    <citation type="journal article" date="2014" name="Int. J. Syst. Evol. Microbiol.">
        <title>Complete genome sequence of Corynebacterium casei LMG S-19264T (=DSM 44701T), isolated from a smear-ripened cheese.</title>
        <authorList>
            <consortium name="US DOE Joint Genome Institute (JGI-PGF)"/>
            <person name="Walter F."/>
            <person name="Albersmeier A."/>
            <person name="Kalinowski J."/>
            <person name="Ruckert C."/>
        </authorList>
    </citation>
    <scope>NUCLEOTIDE SEQUENCE</scope>
    <source>
        <strain evidence="14">CGMCC 1.15725</strain>
    </source>
</reference>
<keyword evidence="7" id="KW-0378">Hydrolase</keyword>
<keyword evidence="5 12" id="KW-0812">Transmembrane</keyword>
<evidence type="ECO:0000256" key="8">
    <source>
        <dbReference type="ARBA" id="ARBA00022833"/>
    </source>
</evidence>
<dbReference type="GO" id="GO:0008237">
    <property type="term" value="F:metallopeptidase activity"/>
    <property type="evidence" value="ECO:0007669"/>
    <property type="project" value="UniProtKB-KW"/>
</dbReference>
<comment type="similarity">
    <text evidence="3">Belongs to the peptidase M50B family.</text>
</comment>
<evidence type="ECO:0000256" key="9">
    <source>
        <dbReference type="ARBA" id="ARBA00022989"/>
    </source>
</evidence>
<dbReference type="EMBL" id="BMJQ01000001">
    <property type="protein sequence ID" value="GGE99391.1"/>
    <property type="molecule type" value="Genomic_DNA"/>
</dbReference>
<comment type="subcellular location">
    <subcellularLocation>
        <location evidence="2">Membrane</location>
        <topology evidence="2">Multi-pass membrane protein</topology>
    </subcellularLocation>
</comment>
<evidence type="ECO:0000259" key="13">
    <source>
        <dbReference type="Pfam" id="PF02163"/>
    </source>
</evidence>
<reference evidence="14" key="2">
    <citation type="submission" date="2020-09" db="EMBL/GenBank/DDBJ databases">
        <authorList>
            <person name="Sun Q."/>
            <person name="Zhou Y."/>
        </authorList>
    </citation>
    <scope>NUCLEOTIDE SEQUENCE</scope>
    <source>
        <strain evidence="14">CGMCC 1.15725</strain>
    </source>
</reference>
<evidence type="ECO:0000256" key="11">
    <source>
        <dbReference type="ARBA" id="ARBA00023136"/>
    </source>
</evidence>
<dbReference type="InterPro" id="IPR008915">
    <property type="entry name" value="Peptidase_M50"/>
</dbReference>
<evidence type="ECO:0000256" key="7">
    <source>
        <dbReference type="ARBA" id="ARBA00022801"/>
    </source>
</evidence>
<dbReference type="Pfam" id="PF02163">
    <property type="entry name" value="Peptidase_M50"/>
    <property type="match status" value="1"/>
</dbReference>
<feature type="transmembrane region" description="Helical" evidence="12">
    <location>
        <begin position="212"/>
        <end position="231"/>
    </location>
</feature>
<keyword evidence="8" id="KW-0862">Zinc</keyword>
<protein>
    <recommendedName>
        <fullName evidence="13">Peptidase M50 domain-containing protein</fullName>
    </recommendedName>
</protein>
<keyword evidence="9 12" id="KW-1133">Transmembrane helix</keyword>
<dbReference type="CDD" id="cd06160">
    <property type="entry name" value="S2P-M50_like_2"/>
    <property type="match status" value="1"/>
</dbReference>
<dbReference type="GO" id="GO:0046872">
    <property type="term" value="F:metal ion binding"/>
    <property type="evidence" value="ECO:0007669"/>
    <property type="project" value="UniProtKB-KW"/>
</dbReference>
<organism evidence="14 15">
    <name type="scientific">Aliidongia dinghuensis</name>
    <dbReference type="NCBI Taxonomy" id="1867774"/>
    <lineage>
        <taxon>Bacteria</taxon>
        <taxon>Pseudomonadati</taxon>
        <taxon>Pseudomonadota</taxon>
        <taxon>Alphaproteobacteria</taxon>
        <taxon>Rhodospirillales</taxon>
        <taxon>Dongiaceae</taxon>
        <taxon>Aliidongia</taxon>
    </lineage>
</organism>
<dbReference type="PANTHER" id="PTHR39188:SF3">
    <property type="entry name" value="STAGE IV SPORULATION PROTEIN FB"/>
    <property type="match status" value="1"/>
</dbReference>
<gene>
    <name evidence="14" type="ORF">GCM10011611_01210</name>
</gene>
<accession>A0A8J3E2K7</accession>
<evidence type="ECO:0000256" key="5">
    <source>
        <dbReference type="ARBA" id="ARBA00022692"/>
    </source>
</evidence>
<dbReference type="AlphaFoldDB" id="A0A8J3E2K7"/>
<evidence type="ECO:0000256" key="4">
    <source>
        <dbReference type="ARBA" id="ARBA00022670"/>
    </source>
</evidence>
<keyword evidence="4" id="KW-0645">Protease</keyword>
<comment type="caution">
    <text evidence="14">The sequence shown here is derived from an EMBL/GenBank/DDBJ whole genome shotgun (WGS) entry which is preliminary data.</text>
</comment>
<feature type="transmembrane region" description="Helical" evidence="12">
    <location>
        <begin position="29"/>
        <end position="50"/>
    </location>
</feature>
<dbReference type="PANTHER" id="PTHR39188">
    <property type="entry name" value="MEMBRANE-ASSOCIATED ZINC METALLOPROTEASE M50B"/>
    <property type="match status" value="1"/>
</dbReference>
<keyword evidence="6" id="KW-0479">Metal-binding</keyword>
<evidence type="ECO:0000256" key="6">
    <source>
        <dbReference type="ARBA" id="ARBA00022723"/>
    </source>
</evidence>
<keyword evidence="11 12" id="KW-0472">Membrane</keyword>
<feature type="transmembrane region" description="Helical" evidence="12">
    <location>
        <begin position="92"/>
        <end position="112"/>
    </location>
</feature>
<dbReference type="GO" id="GO:0006508">
    <property type="term" value="P:proteolysis"/>
    <property type="evidence" value="ECO:0007669"/>
    <property type="project" value="UniProtKB-KW"/>
</dbReference>
<dbReference type="Proteomes" id="UP000646365">
    <property type="component" value="Unassembled WGS sequence"/>
</dbReference>
<feature type="domain" description="Peptidase M50" evidence="13">
    <location>
        <begin position="40"/>
        <end position="111"/>
    </location>
</feature>
<evidence type="ECO:0000313" key="15">
    <source>
        <dbReference type="Proteomes" id="UP000646365"/>
    </source>
</evidence>
<dbReference type="RefSeq" id="WP_189041356.1">
    <property type="nucleotide sequence ID" value="NZ_BMJQ01000001.1"/>
</dbReference>
<evidence type="ECO:0000256" key="1">
    <source>
        <dbReference type="ARBA" id="ARBA00001947"/>
    </source>
</evidence>
<evidence type="ECO:0000256" key="10">
    <source>
        <dbReference type="ARBA" id="ARBA00023049"/>
    </source>
</evidence>
<evidence type="ECO:0000256" key="3">
    <source>
        <dbReference type="ARBA" id="ARBA00007931"/>
    </source>
</evidence>
<feature type="transmembrane region" description="Helical" evidence="12">
    <location>
        <begin position="119"/>
        <end position="138"/>
    </location>
</feature>
<comment type="cofactor">
    <cofactor evidence="1">
        <name>Zn(2+)</name>
        <dbReference type="ChEBI" id="CHEBI:29105"/>
    </cofactor>
</comment>
<evidence type="ECO:0000313" key="14">
    <source>
        <dbReference type="EMBL" id="GGE99391.1"/>
    </source>
</evidence>
<feature type="transmembrane region" description="Helical" evidence="12">
    <location>
        <begin position="62"/>
        <end position="80"/>
    </location>
</feature>
<sequence>MIKLLFLLLSFLKLGKVAATAGTMLLSLAVYGSLFGWRYAAGFIGLLFAHEMGHYLAARQRGLAVGAPTFIPFVGAWIQLRAQPMNVETEAYVAAAGPFIGTLAATGVYFWARESDSPLLLAVAYSGFFLNFFNLLPLSPLDGGRMTAILSPRVWLLGAPMMVALALYRPSPLLIMIAILSIPSVMKAWRYDPNAPENQAYYGTPIGLKVEYGLFYLGLAAFLGIMTHSVHDMLTTLHQGRY</sequence>
<evidence type="ECO:0000256" key="12">
    <source>
        <dbReference type="SAM" id="Phobius"/>
    </source>
</evidence>
<evidence type="ECO:0000256" key="2">
    <source>
        <dbReference type="ARBA" id="ARBA00004141"/>
    </source>
</evidence>